<dbReference type="Gene3D" id="2.170.130.10">
    <property type="entry name" value="TonB-dependent receptor, plug domain"/>
    <property type="match status" value="1"/>
</dbReference>
<dbReference type="OrthoDB" id="8727862at2"/>
<name>A0A4R5W3G8_9BURK</name>
<dbReference type="Gene3D" id="2.40.170.20">
    <property type="entry name" value="TonB-dependent receptor, beta-barrel domain"/>
    <property type="match status" value="1"/>
</dbReference>
<comment type="subcellular location">
    <subcellularLocation>
        <location evidence="1 5">Cell outer membrane</location>
    </subcellularLocation>
</comment>
<dbReference type="SUPFAM" id="SSF56935">
    <property type="entry name" value="Porins"/>
    <property type="match status" value="1"/>
</dbReference>
<evidence type="ECO:0000259" key="7">
    <source>
        <dbReference type="Pfam" id="PF00593"/>
    </source>
</evidence>
<evidence type="ECO:0000256" key="5">
    <source>
        <dbReference type="RuleBase" id="RU003357"/>
    </source>
</evidence>
<dbReference type="Proteomes" id="UP000294829">
    <property type="component" value="Unassembled WGS sequence"/>
</dbReference>
<evidence type="ECO:0000256" key="3">
    <source>
        <dbReference type="ARBA" id="ARBA00023136"/>
    </source>
</evidence>
<gene>
    <name evidence="9" type="ORF">E2I14_05620</name>
</gene>
<dbReference type="RefSeq" id="WP_133326296.1">
    <property type="nucleotide sequence ID" value="NZ_SMYL01000002.1"/>
</dbReference>
<evidence type="ECO:0000256" key="2">
    <source>
        <dbReference type="ARBA" id="ARBA00009810"/>
    </source>
</evidence>
<reference evidence="9 10" key="1">
    <citation type="submission" date="2019-03" db="EMBL/GenBank/DDBJ databases">
        <title>Sapientia aquatica gen. nov., sp. nov., isolated from a crater lake.</title>
        <authorList>
            <person name="Felfoldi T."/>
            <person name="Szabo A."/>
            <person name="Toth E."/>
            <person name="Schumann P."/>
            <person name="Keki Z."/>
            <person name="Marialigeti K."/>
            <person name="Mathe I."/>
        </authorList>
    </citation>
    <scope>NUCLEOTIDE SEQUENCE [LARGE SCALE GENOMIC DNA]</scope>
    <source>
        <strain evidence="9 10">SA-152</strain>
    </source>
</reference>
<dbReference type="InterPro" id="IPR010104">
    <property type="entry name" value="TonB_rcpt_bac"/>
</dbReference>
<protein>
    <submittedName>
        <fullName evidence="9">TonB-dependent receptor</fullName>
    </submittedName>
</protein>
<evidence type="ECO:0000256" key="4">
    <source>
        <dbReference type="ARBA" id="ARBA00023237"/>
    </source>
</evidence>
<sequence length="913" mass="97979">MKVQRTRIALAVSMALASAMLQAQAQQADAPASAPVQNAAPAVADDGTSQVVVTGIRASRQQSLKAKRDADSVMDVVSSEDIGKLPDKNVADAVQRVPGVNISSGSGGQGGFSENDRVTIRGTNPSLTQTLVNGHSISTGDWYIGDQQGTVGRSVSFTLLPSEIVGSVEVQKSSQADFTEGGTVGNVNIVTRLPLEFKKQLTVEMTAQDMYADLPKKSSPQFNALVNWKNDENTLGVLIQGFSESRAERRDGQELYTLGASTISDPSVIAAHPDLAGVNIPAQIGSAAFTQTSKRQGGLFDVQFKPNKDLTLDVNGLYSRFTTQTFDTNFMANVSSMFNGSGNADGTYPGVSPTSYVVKNGSIVSATFPMTTYDPAAGGGQALPGVRDSIYRPNSGSSAAYIDFDSKFRASDTVTFTSKVGYTRGTGETPHDYGYEAYLINSPLSFQMNGTHGPANVSFPGVDTTNFNNPTNVVNGGSWAQSAKVTDSETYAQGDMILSLDQGHVESAKFGIRFSNHQRKAFDEGYSCTSNPLASCDFSSTPPPAWNGTRSPSNFGSGIGAGPGFLSNFWVLDTGALAAWEQKYNNVDTGPAYQNNFSINEKDYAAYGMANLVGDHWRGNVGVRLVETQQIGNAYDYSSDGTNFFVTPITSKHNYLDVLPSANLKLDVNKDLVARFAASETMSRLDYSALSPAVVLNNLDHSGSSGNSSLKSIKSNNVDAALEWYYAPQAILSAGVFYMDMPSYIGYTNVVSTYFDSTNHVMAPYNITTPYNISAKNHGIELSWQQTFSSGFGGLLNYTYANGHDSNGSVLVGSSKNTANTEAFYENDRFSARLAYTYRSAFLVGLANTTTEYAAGFGTLAASINYKVNDNIKITFDALNLNNPVLKYYSNPEQPESFYSNGRQFFLGVRVSL</sequence>
<evidence type="ECO:0000313" key="10">
    <source>
        <dbReference type="Proteomes" id="UP000294829"/>
    </source>
</evidence>
<dbReference type="EMBL" id="SMYL01000002">
    <property type="protein sequence ID" value="TDK67240.1"/>
    <property type="molecule type" value="Genomic_DNA"/>
</dbReference>
<comment type="caution">
    <text evidence="9">The sequence shown here is derived from an EMBL/GenBank/DDBJ whole genome shotgun (WGS) entry which is preliminary data.</text>
</comment>
<dbReference type="PANTHER" id="PTHR40980">
    <property type="entry name" value="PLUG DOMAIN-CONTAINING PROTEIN"/>
    <property type="match status" value="1"/>
</dbReference>
<keyword evidence="9" id="KW-0675">Receptor</keyword>
<comment type="similarity">
    <text evidence="2 5">Belongs to the TonB-dependent receptor family.</text>
</comment>
<dbReference type="InterPro" id="IPR000531">
    <property type="entry name" value="Beta-barrel_TonB"/>
</dbReference>
<dbReference type="GO" id="GO:0009279">
    <property type="term" value="C:cell outer membrane"/>
    <property type="evidence" value="ECO:0007669"/>
    <property type="project" value="UniProtKB-SubCell"/>
</dbReference>
<feature type="domain" description="TonB-dependent receptor-like beta-barrel" evidence="7">
    <location>
        <begin position="432"/>
        <end position="881"/>
    </location>
</feature>
<evidence type="ECO:0000256" key="6">
    <source>
        <dbReference type="SAM" id="SignalP"/>
    </source>
</evidence>
<dbReference type="AlphaFoldDB" id="A0A4R5W3G8"/>
<dbReference type="Pfam" id="PF07715">
    <property type="entry name" value="Plug"/>
    <property type="match status" value="1"/>
</dbReference>
<dbReference type="InterPro" id="IPR037066">
    <property type="entry name" value="Plug_dom_sf"/>
</dbReference>
<feature type="domain" description="TonB-dependent receptor plug" evidence="8">
    <location>
        <begin position="67"/>
        <end position="182"/>
    </location>
</feature>
<dbReference type="Pfam" id="PF00593">
    <property type="entry name" value="TonB_dep_Rec_b-barrel"/>
    <property type="match status" value="1"/>
</dbReference>
<evidence type="ECO:0000259" key="8">
    <source>
        <dbReference type="Pfam" id="PF07715"/>
    </source>
</evidence>
<accession>A0A4R5W3G8</accession>
<dbReference type="PANTHER" id="PTHR40980:SF3">
    <property type="entry name" value="TONB-DEPENDENT RECEPTOR-LIKE BETA-BARREL DOMAIN-CONTAINING PROTEIN"/>
    <property type="match status" value="1"/>
</dbReference>
<evidence type="ECO:0000256" key="1">
    <source>
        <dbReference type="ARBA" id="ARBA00004442"/>
    </source>
</evidence>
<dbReference type="NCBIfam" id="TIGR01782">
    <property type="entry name" value="TonB-Xanth-Caul"/>
    <property type="match status" value="1"/>
</dbReference>
<dbReference type="InterPro" id="IPR036942">
    <property type="entry name" value="Beta-barrel_TonB_sf"/>
</dbReference>
<feature type="signal peptide" evidence="6">
    <location>
        <begin position="1"/>
        <end position="25"/>
    </location>
</feature>
<feature type="chain" id="PRO_5020406957" evidence="6">
    <location>
        <begin position="26"/>
        <end position="913"/>
    </location>
</feature>
<keyword evidence="3 5" id="KW-0472">Membrane</keyword>
<keyword evidence="6" id="KW-0732">Signal</keyword>
<dbReference type="InterPro" id="IPR012910">
    <property type="entry name" value="Plug_dom"/>
</dbReference>
<evidence type="ECO:0000313" key="9">
    <source>
        <dbReference type="EMBL" id="TDK67240.1"/>
    </source>
</evidence>
<organism evidence="9 10">
    <name type="scientific">Sapientia aquatica</name>
    <dbReference type="NCBI Taxonomy" id="1549640"/>
    <lineage>
        <taxon>Bacteria</taxon>
        <taxon>Pseudomonadati</taxon>
        <taxon>Pseudomonadota</taxon>
        <taxon>Betaproteobacteria</taxon>
        <taxon>Burkholderiales</taxon>
        <taxon>Oxalobacteraceae</taxon>
        <taxon>Sapientia</taxon>
    </lineage>
</organism>
<proteinExistence type="inferred from homology"/>
<keyword evidence="10" id="KW-1185">Reference proteome</keyword>
<keyword evidence="4" id="KW-0998">Cell outer membrane</keyword>
<keyword evidence="5" id="KW-0798">TonB box</keyword>